<proteinExistence type="predicted"/>
<evidence type="ECO:0000313" key="1">
    <source>
        <dbReference type="EMBL" id="KAF0720719.1"/>
    </source>
</evidence>
<accession>A0A485K4W1</accession>
<evidence type="ECO:0000313" key="2">
    <source>
        <dbReference type="EMBL" id="VFT77370.1"/>
    </source>
</evidence>
<reference evidence="1" key="2">
    <citation type="submission" date="2019-06" db="EMBL/GenBank/DDBJ databases">
        <title>Genomics analysis of Aphanomyces spp. identifies a new class of oomycete effector associated with host adaptation.</title>
        <authorList>
            <person name="Gaulin E."/>
        </authorList>
    </citation>
    <scope>NUCLEOTIDE SEQUENCE</scope>
    <source>
        <strain evidence="1">CBS 578.67</strain>
    </source>
</reference>
<sequence>MLALVVAFANSSHKSSSQSSRKCSPMKSQSWLCVFKPATLKCHPLSTCCEKRMLQAAVSSTAPVTALEKATSSVKYKIVKKAALRKQRELVGCHRVPFYPLQNAYYRMDRHKTIILASIIEGDETTACESCQSHTFDSVPAVVAISFY</sequence>
<evidence type="ECO:0000313" key="3">
    <source>
        <dbReference type="Proteomes" id="UP000332933"/>
    </source>
</evidence>
<reference evidence="2 3" key="1">
    <citation type="submission" date="2019-03" db="EMBL/GenBank/DDBJ databases">
        <authorList>
            <person name="Gaulin E."/>
            <person name="Dumas B."/>
        </authorList>
    </citation>
    <scope>NUCLEOTIDE SEQUENCE [LARGE SCALE GENOMIC DNA]</scope>
    <source>
        <strain evidence="2">CBS 568.67</strain>
    </source>
</reference>
<name>A0A485K4W1_9STRA</name>
<keyword evidence="3" id="KW-1185">Reference proteome</keyword>
<dbReference type="AlphaFoldDB" id="A0A485K4W1"/>
<dbReference type="EMBL" id="CAADRA010000004">
    <property type="protein sequence ID" value="VFT77370.1"/>
    <property type="molecule type" value="Genomic_DNA"/>
</dbReference>
<dbReference type="Proteomes" id="UP000332933">
    <property type="component" value="Unassembled WGS sequence"/>
</dbReference>
<dbReference type="EMBL" id="VJMH01000004">
    <property type="protein sequence ID" value="KAF0720719.1"/>
    <property type="molecule type" value="Genomic_DNA"/>
</dbReference>
<organism evidence="2 3">
    <name type="scientific">Aphanomyces stellatus</name>
    <dbReference type="NCBI Taxonomy" id="120398"/>
    <lineage>
        <taxon>Eukaryota</taxon>
        <taxon>Sar</taxon>
        <taxon>Stramenopiles</taxon>
        <taxon>Oomycota</taxon>
        <taxon>Saprolegniomycetes</taxon>
        <taxon>Saprolegniales</taxon>
        <taxon>Verrucalvaceae</taxon>
        <taxon>Aphanomyces</taxon>
    </lineage>
</organism>
<protein>
    <submittedName>
        <fullName evidence="2">Aste57867_144 protein</fullName>
    </submittedName>
</protein>
<gene>
    <name evidence="2" type="primary">Aste57867_144</name>
    <name evidence="1" type="ORF">As57867_000144</name>
    <name evidence="2" type="ORF">ASTE57867_144</name>
</gene>